<feature type="coiled-coil region" evidence="1">
    <location>
        <begin position="13"/>
        <end position="54"/>
    </location>
</feature>
<dbReference type="EMBL" id="AP029170">
    <property type="protein sequence ID" value="BFD46433.1"/>
    <property type="molecule type" value="Genomic_DNA"/>
</dbReference>
<feature type="compositionally biased region" description="Basic and acidic residues" evidence="2">
    <location>
        <begin position="665"/>
        <end position="686"/>
    </location>
</feature>
<protein>
    <submittedName>
        <fullName evidence="3">Uncharacterized protein</fullName>
    </submittedName>
</protein>
<keyword evidence="1" id="KW-0175">Coiled coil</keyword>
<name>A0AAT9G9B9_9RICK</name>
<sequence length="1368" mass="156695">MSLPKPEEALSAIKRLQEKVETEQGIFKETNEDIKLLQRDLRDKQIALDILREDLQQEDNYASKLLEKLWKQQEKIKGHLAAQSANEITQAIQEQNEFIDSELKLIEQQYENIVSNLELCRELDWFLHGDTKNIENIDIERRKGFSQLLEGNNEEQLLEKNSQLMAELNTSMQNLEERNKDLIELKKELQKKDLADNLTVYAQQKLQKLFEERQAEITKEIEVILAENSTIVEQYKNVKLREEEIKKIQGQIEQKTQIIEQSKQKEEQLFEELKQLEQKSYLPLSSAKPQQEGSVSQYPILQERANDAEASVKRQIEINELIKQQKELTSIEKARADNLDQQLTQLQLSTKQEIQAHQKLIDDLQDEIIGLKGEKEQKQFSMPTNEKNWADELKKAGEPDISLSTQVEELTDENNTLKARLEEIAKQLKSEQQEKQAELQKTKEELTSTSKKLLEAEELHGKESEQAKKLQDQVEELSKVQHQLMTELKETREEKENQIKALTEAKEAVNLELQVTKENYVAMLKEQSEAAAAELRTINEELSQLKSEQQEKQAELQKTKEELTGTSKKLLEAEELHGKESEQAKKLQDQIEELSKVQHQLTTELKETREEKENQIKALTEAKEAVNLELQVTKENYIAMLKEQSEAAAAELRTINEELSQLKSEQQEKQAELQKTKEELNSTREELVKAEELHGKESEQAKNLQDRVEKLSNAQHQLTTELKETREEKESQIAGLIKEKESATLDLQAARLAYEAMLKGQSEAAAAELRTINEELSELKSEQQEKQAELQKTKEELSSTREELVKAEELHGKESEQAKALQAKLGELIAVRDENTNLQAQLQEEKKQLETLSGKKDLEYNYLEAEYEKQQAELKRIQQELTELQEDLTLEKLISAEQYDQNKNFKTQLNKVNDENEGLKSQLEKIKKDTKNQLETLSAAEKLKYNALVTKQKGDIDELWGRLEVAQEHAQRIQKDEQARVTELRDKDVRIAALARQNAALLSQLEKLQIKPEAYEVGIQTDKIAGKSISTETEIITKEFRAVMDSGVSVDKVLVQDKTKGNVYDDDKILQAFKELSREQVQPIVNKFSLQSTSSFAQFAQENVGKLSEAFRDSNVLREIENIEQRGYTDIHKKFAAEYKDIAWQENIISPESGKSFNLKQNGKDVVTINETTLSYDVSHDDKNAKYKTREGEEIKNARMVNIPLSIDMQGACHMSFAVQDTNGRNISKEDAVYLTAHYKNGKLVHLTKPTEIFSCSDDNKSPLYLKRKGKTYTLPVDKSTLEQLEQEVLKNKGEYVGIVKNAQGNIKVNSAAVHGLQPDRVTADPLFKDASQLLHDANATPALDGSLDMKGLAHKKPNRNVGGSRNP</sequence>
<evidence type="ECO:0000256" key="2">
    <source>
        <dbReference type="SAM" id="MobiDB-lite"/>
    </source>
</evidence>
<accession>A0AAT9G9B9</accession>
<feature type="coiled-coil region" evidence="1">
    <location>
        <begin position="158"/>
        <end position="195"/>
    </location>
</feature>
<reference evidence="3" key="1">
    <citation type="submission" date="2024-01" db="EMBL/GenBank/DDBJ databases">
        <title>Sequencing the genomes of a sandfly, Sergentomyia squamirostris, and its two endosymbionts.</title>
        <authorList>
            <person name="Itokawa K."/>
            <person name="Sanjoba C."/>
        </authorList>
    </citation>
    <scope>NUCLEOTIDE SEQUENCE</scope>
    <source>
        <strain evidence="3">RiSSQ</strain>
    </source>
</reference>
<feature type="region of interest" description="Disordered" evidence="2">
    <location>
        <begin position="663"/>
        <end position="686"/>
    </location>
</feature>
<evidence type="ECO:0000256" key="1">
    <source>
        <dbReference type="SAM" id="Coils"/>
    </source>
</evidence>
<feature type="region of interest" description="Disordered" evidence="2">
    <location>
        <begin position="544"/>
        <end position="568"/>
    </location>
</feature>
<evidence type="ECO:0000313" key="3">
    <source>
        <dbReference type="EMBL" id="BFD46433.1"/>
    </source>
</evidence>
<gene>
    <name evidence="3" type="ORF">DMENIID0002_10790</name>
</gene>
<proteinExistence type="predicted"/>
<organism evidence="3">
    <name type="scientific">Candidatus Tisiphia endosymbiont of Sergentomyia squamirostris</name>
    <dbReference type="NCBI Taxonomy" id="3113639"/>
    <lineage>
        <taxon>Bacteria</taxon>
        <taxon>Pseudomonadati</taxon>
        <taxon>Pseudomonadota</taxon>
        <taxon>Alphaproteobacteria</taxon>
        <taxon>Rickettsiales</taxon>
        <taxon>Rickettsiaceae</taxon>
        <taxon>Rickettsieae</taxon>
        <taxon>Candidatus Tisiphia</taxon>
    </lineage>
</organism>
<feature type="coiled-coil region" evidence="1">
    <location>
        <begin position="347"/>
        <end position="374"/>
    </location>
</feature>
<feature type="compositionally biased region" description="Basic and acidic residues" evidence="2">
    <location>
        <begin position="548"/>
        <end position="568"/>
    </location>
</feature>
<dbReference type="GO" id="GO:0005737">
    <property type="term" value="C:cytoplasm"/>
    <property type="evidence" value="ECO:0007669"/>
    <property type="project" value="UniProtKB-SubCell"/>
</dbReference>
<feature type="region of interest" description="Disordered" evidence="2">
    <location>
        <begin position="1345"/>
        <end position="1368"/>
    </location>
</feature>
<feature type="coiled-coil region" evidence="1">
    <location>
        <begin position="245"/>
        <end position="279"/>
    </location>
</feature>